<evidence type="ECO:0000313" key="3">
    <source>
        <dbReference type="Proteomes" id="UP001229421"/>
    </source>
</evidence>
<evidence type="ECO:0000313" key="2">
    <source>
        <dbReference type="EMBL" id="KAK1415177.1"/>
    </source>
</evidence>
<name>A0AAD8K2S9_TARER</name>
<reference evidence="2" key="1">
    <citation type="journal article" date="2023" name="bioRxiv">
        <title>Improved chromosome-level genome assembly for marigold (Tagetes erecta).</title>
        <authorList>
            <person name="Jiang F."/>
            <person name="Yuan L."/>
            <person name="Wang S."/>
            <person name="Wang H."/>
            <person name="Xu D."/>
            <person name="Wang A."/>
            <person name="Fan W."/>
        </authorList>
    </citation>
    <scope>NUCLEOTIDE SEQUENCE</scope>
    <source>
        <strain evidence="2">WSJ</strain>
        <tissue evidence="2">Leaf</tissue>
    </source>
</reference>
<dbReference type="EMBL" id="JAUHHV010000008">
    <property type="protein sequence ID" value="KAK1415177.1"/>
    <property type="molecule type" value="Genomic_DNA"/>
</dbReference>
<dbReference type="Proteomes" id="UP001229421">
    <property type="component" value="Unassembled WGS sequence"/>
</dbReference>
<comment type="caution">
    <text evidence="2">The sequence shown here is derived from an EMBL/GenBank/DDBJ whole genome shotgun (WGS) entry which is preliminary data.</text>
</comment>
<evidence type="ECO:0000256" key="1">
    <source>
        <dbReference type="SAM" id="Phobius"/>
    </source>
</evidence>
<keyword evidence="3" id="KW-1185">Reference proteome</keyword>
<organism evidence="2 3">
    <name type="scientific">Tagetes erecta</name>
    <name type="common">African marigold</name>
    <dbReference type="NCBI Taxonomy" id="13708"/>
    <lineage>
        <taxon>Eukaryota</taxon>
        <taxon>Viridiplantae</taxon>
        <taxon>Streptophyta</taxon>
        <taxon>Embryophyta</taxon>
        <taxon>Tracheophyta</taxon>
        <taxon>Spermatophyta</taxon>
        <taxon>Magnoliopsida</taxon>
        <taxon>eudicotyledons</taxon>
        <taxon>Gunneridae</taxon>
        <taxon>Pentapetalae</taxon>
        <taxon>asterids</taxon>
        <taxon>campanulids</taxon>
        <taxon>Asterales</taxon>
        <taxon>Asteraceae</taxon>
        <taxon>Asteroideae</taxon>
        <taxon>Heliantheae alliance</taxon>
        <taxon>Tageteae</taxon>
        <taxon>Tagetes</taxon>
    </lineage>
</organism>
<proteinExistence type="predicted"/>
<gene>
    <name evidence="2" type="ORF">QVD17_30949</name>
</gene>
<sequence length="111" mass="13245">MVLFSCMSVMNHDILFWVLYYTVWIKVMNFAVCTFWVLGCTWTFWENVNLSSTIKNALYLGKCQPFGVWTKDKEYNLTLSLIHVRTVTYFEQREKQSKQGWDGFVFWSGLK</sequence>
<accession>A0AAD8K2S9</accession>
<keyword evidence="1" id="KW-1133">Transmembrane helix</keyword>
<feature type="transmembrane region" description="Helical" evidence="1">
    <location>
        <begin position="20"/>
        <end position="45"/>
    </location>
</feature>
<dbReference type="AlphaFoldDB" id="A0AAD8K2S9"/>
<keyword evidence="1" id="KW-0812">Transmembrane</keyword>
<protein>
    <submittedName>
        <fullName evidence="2">Uncharacterized protein</fullName>
    </submittedName>
</protein>
<keyword evidence="1" id="KW-0472">Membrane</keyword>